<organism evidence="1 2">
    <name type="scientific">Racocetra persica</name>
    <dbReference type="NCBI Taxonomy" id="160502"/>
    <lineage>
        <taxon>Eukaryota</taxon>
        <taxon>Fungi</taxon>
        <taxon>Fungi incertae sedis</taxon>
        <taxon>Mucoromycota</taxon>
        <taxon>Glomeromycotina</taxon>
        <taxon>Glomeromycetes</taxon>
        <taxon>Diversisporales</taxon>
        <taxon>Gigasporaceae</taxon>
        <taxon>Racocetra</taxon>
    </lineage>
</organism>
<protein>
    <submittedName>
        <fullName evidence="1">22263_t:CDS:1</fullName>
    </submittedName>
</protein>
<keyword evidence="2" id="KW-1185">Reference proteome</keyword>
<dbReference type="EMBL" id="CAJVQC010163563">
    <property type="protein sequence ID" value="CAG8849041.1"/>
    <property type="molecule type" value="Genomic_DNA"/>
</dbReference>
<accession>A0ACA9SWJ0</accession>
<sequence>QSENHNSGEVFEKADRYEIYSPQLKKEARRIIFGENWTEDGGLSRFGANIGDKWQEYEKGEGTKPDKLTIRDFTPAEKRADAERARRSAEQVERDRRQAT</sequence>
<gene>
    <name evidence="1" type="ORF">RPERSI_LOCUS35415</name>
</gene>
<dbReference type="Proteomes" id="UP000789920">
    <property type="component" value="Unassembled WGS sequence"/>
</dbReference>
<reference evidence="1" key="1">
    <citation type="submission" date="2021-06" db="EMBL/GenBank/DDBJ databases">
        <authorList>
            <person name="Kallberg Y."/>
            <person name="Tangrot J."/>
            <person name="Rosling A."/>
        </authorList>
    </citation>
    <scope>NUCLEOTIDE SEQUENCE</scope>
    <source>
        <strain evidence="1">MA461A</strain>
    </source>
</reference>
<proteinExistence type="predicted"/>
<evidence type="ECO:0000313" key="1">
    <source>
        <dbReference type="EMBL" id="CAG8849041.1"/>
    </source>
</evidence>
<comment type="caution">
    <text evidence="1">The sequence shown here is derived from an EMBL/GenBank/DDBJ whole genome shotgun (WGS) entry which is preliminary data.</text>
</comment>
<name>A0ACA9SWJ0_9GLOM</name>
<feature type="non-terminal residue" evidence="1">
    <location>
        <position position="1"/>
    </location>
</feature>
<evidence type="ECO:0000313" key="2">
    <source>
        <dbReference type="Proteomes" id="UP000789920"/>
    </source>
</evidence>
<feature type="non-terminal residue" evidence="1">
    <location>
        <position position="100"/>
    </location>
</feature>